<dbReference type="InterPro" id="IPR006977">
    <property type="entry name" value="Yip1_dom"/>
</dbReference>
<dbReference type="InterPro" id="IPR039765">
    <property type="entry name" value="Yip5/YIPF1/YIPF2"/>
</dbReference>
<keyword evidence="9" id="KW-1185">Reference proteome</keyword>
<accession>A0A1E3PIT2</accession>
<dbReference type="EMBL" id="KV454410">
    <property type="protein sequence ID" value="ODQ65200.1"/>
    <property type="molecule type" value="Genomic_DNA"/>
</dbReference>
<feature type="transmembrane region" description="Helical" evidence="6">
    <location>
        <begin position="268"/>
        <end position="291"/>
    </location>
</feature>
<dbReference type="PANTHER" id="PTHR12822:SF2">
    <property type="entry name" value="PROTEIN YIPF"/>
    <property type="match status" value="1"/>
</dbReference>
<feature type="transmembrane region" description="Helical" evidence="6">
    <location>
        <begin position="102"/>
        <end position="126"/>
    </location>
</feature>
<evidence type="ECO:0000313" key="9">
    <source>
        <dbReference type="Proteomes" id="UP000095009"/>
    </source>
</evidence>
<dbReference type="GO" id="GO:0031267">
    <property type="term" value="F:small GTPase binding"/>
    <property type="evidence" value="ECO:0007669"/>
    <property type="project" value="InterPro"/>
</dbReference>
<gene>
    <name evidence="8" type="ORF">NADFUDRAFT_46932</name>
</gene>
<proteinExistence type="inferred from homology"/>
<reference evidence="8 9" key="1">
    <citation type="journal article" date="2016" name="Proc. Natl. Acad. Sci. U.S.A.">
        <title>Comparative genomics of biotechnologically important yeasts.</title>
        <authorList>
            <person name="Riley R."/>
            <person name="Haridas S."/>
            <person name="Wolfe K.H."/>
            <person name="Lopes M.R."/>
            <person name="Hittinger C.T."/>
            <person name="Goeker M."/>
            <person name="Salamov A.A."/>
            <person name="Wisecaver J.H."/>
            <person name="Long T.M."/>
            <person name="Calvey C.H."/>
            <person name="Aerts A.L."/>
            <person name="Barry K.W."/>
            <person name="Choi C."/>
            <person name="Clum A."/>
            <person name="Coughlan A.Y."/>
            <person name="Deshpande S."/>
            <person name="Douglass A.P."/>
            <person name="Hanson S.J."/>
            <person name="Klenk H.-P."/>
            <person name="LaButti K.M."/>
            <person name="Lapidus A."/>
            <person name="Lindquist E.A."/>
            <person name="Lipzen A.M."/>
            <person name="Meier-Kolthoff J.P."/>
            <person name="Ohm R.A."/>
            <person name="Otillar R.P."/>
            <person name="Pangilinan J.L."/>
            <person name="Peng Y."/>
            <person name="Rokas A."/>
            <person name="Rosa C.A."/>
            <person name="Scheuner C."/>
            <person name="Sibirny A.A."/>
            <person name="Slot J.C."/>
            <person name="Stielow J.B."/>
            <person name="Sun H."/>
            <person name="Kurtzman C.P."/>
            <person name="Blackwell M."/>
            <person name="Grigoriev I.V."/>
            <person name="Jeffries T.W."/>
        </authorList>
    </citation>
    <scope>NUCLEOTIDE SEQUENCE [LARGE SCALE GENOMIC DNA]</scope>
    <source>
        <strain evidence="8 9">DSM 6958</strain>
    </source>
</reference>
<dbReference type="STRING" id="857566.A0A1E3PIT2"/>
<evidence type="ECO:0000256" key="3">
    <source>
        <dbReference type="ARBA" id="ARBA00022692"/>
    </source>
</evidence>
<keyword evidence="5 6" id="KW-0472">Membrane</keyword>
<evidence type="ECO:0000259" key="7">
    <source>
        <dbReference type="Pfam" id="PF04893"/>
    </source>
</evidence>
<feature type="transmembrane region" description="Helical" evidence="6">
    <location>
        <begin position="225"/>
        <end position="247"/>
    </location>
</feature>
<keyword evidence="3 6" id="KW-0812">Transmembrane</keyword>
<name>A0A1E3PIT2_9ASCO</name>
<feature type="transmembrane region" description="Helical" evidence="6">
    <location>
        <begin position="138"/>
        <end position="164"/>
    </location>
</feature>
<dbReference type="GO" id="GO:0016192">
    <property type="term" value="P:vesicle-mediated transport"/>
    <property type="evidence" value="ECO:0007669"/>
    <property type="project" value="InterPro"/>
</dbReference>
<feature type="domain" description="Yip1" evidence="7">
    <location>
        <begin position="83"/>
        <end position="247"/>
    </location>
</feature>
<evidence type="ECO:0000256" key="2">
    <source>
        <dbReference type="ARBA" id="ARBA00010596"/>
    </source>
</evidence>
<protein>
    <recommendedName>
        <fullName evidence="6">Protein YIP</fullName>
    </recommendedName>
</protein>
<dbReference type="Pfam" id="PF04893">
    <property type="entry name" value="Yip1"/>
    <property type="match status" value="1"/>
</dbReference>
<sequence>MSSPYNALIEPDTPNELLSGHQVYNPVDFAPAATVAEPIVRQSTVNPDEKYSVFSFEYYQRFLDLDTSDVIQRTLVAMNPFGPRRSFVNLMSRDSDCPRPDLYGPLWISATLVFILFFSSTLLNLIQAGGQGSFVYDFSLLTAAAAIIYGYTIVVPIGLWLLLAYYLGIHGLRVDGDPRSHIRGLWGLVCIYGYAAATWIPICLINVLVGSILVGLGVGDLANNILRWTLVAIGAIWSGVFIAKAFLGAIWDGQLASSPDPAKARKSVYMIGAGVAVLHLALAIAVKVSFFSGNKLGDIGV</sequence>
<dbReference type="GO" id="GO:0000139">
    <property type="term" value="C:Golgi membrane"/>
    <property type="evidence" value="ECO:0007669"/>
    <property type="project" value="UniProtKB-SubCell"/>
</dbReference>
<dbReference type="OrthoDB" id="10256463at2759"/>
<comment type="similarity">
    <text evidence="2 6">Belongs to the YIP1 family.</text>
</comment>
<comment type="subcellular location">
    <subcellularLocation>
        <location evidence="6">Golgi apparatus membrane</location>
        <topology evidence="6">Multi-pass membrane protein</topology>
    </subcellularLocation>
    <subcellularLocation>
        <location evidence="1">Membrane</location>
        <topology evidence="1">Multi-pass membrane protein</topology>
    </subcellularLocation>
</comment>
<evidence type="ECO:0000256" key="6">
    <source>
        <dbReference type="RuleBase" id="RU361264"/>
    </source>
</evidence>
<evidence type="ECO:0000256" key="5">
    <source>
        <dbReference type="ARBA" id="ARBA00023136"/>
    </source>
</evidence>
<feature type="transmembrane region" description="Helical" evidence="6">
    <location>
        <begin position="185"/>
        <end position="213"/>
    </location>
</feature>
<dbReference type="PANTHER" id="PTHR12822">
    <property type="entry name" value="PROTEIN YIPF"/>
    <property type="match status" value="1"/>
</dbReference>
<keyword evidence="4 6" id="KW-1133">Transmembrane helix</keyword>
<evidence type="ECO:0000256" key="4">
    <source>
        <dbReference type="ARBA" id="ARBA00022989"/>
    </source>
</evidence>
<evidence type="ECO:0000256" key="1">
    <source>
        <dbReference type="ARBA" id="ARBA00004141"/>
    </source>
</evidence>
<evidence type="ECO:0000313" key="8">
    <source>
        <dbReference type="EMBL" id="ODQ65200.1"/>
    </source>
</evidence>
<organism evidence="8 9">
    <name type="scientific">Nadsonia fulvescens var. elongata DSM 6958</name>
    <dbReference type="NCBI Taxonomy" id="857566"/>
    <lineage>
        <taxon>Eukaryota</taxon>
        <taxon>Fungi</taxon>
        <taxon>Dikarya</taxon>
        <taxon>Ascomycota</taxon>
        <taxon>Saccharomycotina</taxon>
        <taxon>Dipodascomycetes</taxon>
        <taxon>Dipodascales</taxon>
        <taxon>Dipodascales incertae sedis</taxon>
        <taxon>Nadsonia</taxon>
    </lineage>
</organism>
<dbReference type="Proteomes" id="UP000095009">
    <property type="component" value="Unassembled WGS sequence"/>
</dbReference>
<dbReference type="AlphaFoldDB" id="A0A1E3PIT2"/>